<proteinExistence type="predicted"/>
<name>A0ABP8C6B2_9FLAO</name>
<organism evidence="1 2">
    <name type="scientific">Postechiella marina</name>
    <dbReference type="NCBI Taxonomy" id="943941"/>
    <lineage>
        <taxon>Bacteria</taxon>
        <taxon>Pseudomonadati</taxon>
        <taxon>Bacteroidota</taxon>
        <taxon>Flavobacteriia</taxon>
        <taxon>Flavobacteriales</taxon>
        <taxon>Flavobacteriaceae</taxon>
        <taxon>Postechiella</taxon>
    </lineage>
</organism>
<dbReference type="Proteomes" id="UP001501496">
    <property type="component" value="Unassembled WGS sequence"/>
</dbReference>
<reference evidence="2" key="1">
    <citation type="journal article" date="2019" name="Int. J. Syst. Evol. Microbiol.">
        <title>The Global Catalogue of Microorganisms (GCM) 10K type strain sequencing project: providing services to taxonomists for standard genome sequencing and annotation.</title>
        <authorList>
            <consortium name="The Broad Institute Genomics Platform"/>
            <consortium name="The Broad Institute Genome Sequencing Center for Infectious Disease"/>
            <person name="Wu L."/>
            <person name="Ma J."/>
        </authorList>
    </citation>
    <scope>NUCLEOTIDE SEQUENCE [LARGE SCALE GENOMIC DNA]</scope>
    <source>
        <strain evidence="2">JCM 17630</strain>
    </source>
</reference>
<evidence type="ECO:0000313" key="2">
    <source>
        <dbReference type="Proteomes" id="UP001501496"/>
    </source>
</evidence>
<accession>A0ABP8C6B2</accession>
<evidence type="ECO:0000313" key="1">
    <source>
        <dbReference type="EMBL" id="GAA4234123.1"/>
    </source>
</evidence>
<evidence type="ECO:0008006" key="3">
    <source>
        <dbReference type="Google" id="ProtNLM"/>
    </source>
</evidence>
<keyword evidence="2" id="KW-1185">Reference proteome</keyword>
<dbReference type="PROSITE" id="PS51257">
    <property type="entry name" value="PROKAR_LIPOPROTEIN"/>
    <property type="match status" value="1"/>
</dbReference>
<gene>
    <name evidence="1" type="ORF">GCM10022291_12840</name>
</gene>
<sequence>MKKALLLLTIITAIATTSCKKNTELKKEVVTTKLVNKNLALKPESWVNDRVAKAKQRLQSTEAGKIVWNGMEAQGGLKKWFSNGPIAFHFDYVPLDGKTRRNTNQIIDTWSNKARHHSVTNIKDEFGWTGEKSWKKLQDSTAFAFDMTFWNLTPYYFLAQPFVLDGEGVILEKLEDKSHKNVVYNAVKVTFSAGTGDAPDDYYILYFGKDNNKLAVIRYIVSYPSYFKDGNHAPEKFMEIQGYKTINGIDLATAYHTHWTTKNETAGEHITTITVDNVSFKPEIENSYFDMPEGAELIK</sequence>
<dbReference type="RefSeq" id="WP_344787302.1">
    <property type="nucleotide sequence ID" value="NZ_BAABCA010000002.1"/>
</dbReference>
<comment type="caution">
    <text evidence="1">The sequence shown here is derived from an EMBL/GenBank/DDBJ whole genome shotgun (WGS) entry which is preliminary data.</text>
</comment>
<protein>
    <recommendedName>
        <fullName evidence="3">Lipoprotein</fullName>
    </recommendedName>
</protein>
<dbReference type="EMBL" id="BAABCA010000002">
    <property type="protein sequence ID" value="GAA4234123.1"/>
    <property type="molecule type" value="Genomic_DNA"/>
</dbReference>